<dbReference type="PROSITE" id="PS51263">
    <property type="entry name" value="ADF_H"/>
    <property type="match status" value="1"/>
</dbReference>
<dbReference type="PANTHER" id="PTHR10829:SF25">
    <property type="entry name" value="DREBRIN-LIKE PROTEIN"/>
    <property type="match status" value="1"/>
</dbReference>
<dbReference type="Gene3D" id="3.40.20.10">
    <property type="entry name" value="Severin"/>
    <property type="match status" value="1"/>
</dbReference>
<dbReference type="Pfam" id="PF00241">
    <property type="entry name" value="Cofilin_ADF"/>
    <property type="match status" value="1"/>
</dbReference>
<evidence type="ECO:0000259" key="1">
    <source>
        <dbReference type="PROSITE" id="PS51263"/>
    </source>
</evidence>
<dbReference type="PANTHER" id="PTHR10829">
    <property type="entry name" value="CORTACTIN AND DREBRIN"/>
    <property type="match status" value="1"/>
</dbReference>
<proteinExistence type="predicted"/>
<dbReference type="EMBL" id="HBKR01002875">
    <property type="protein sequence ID" value="CAE2272085.1"/>
    <property type="molecule type" value="Transcribed_RNA"/>
</dbReference>
<evidence type="ECO:0000313" key="2">
    <source>
        <dbReference type="EMBL" id="CAE2272085.1"/>
    </source>
</evidence>
<organism evidence="2">
    <name type="scientific">Paramoeba aestuarina</name>
    <dbReference type="NCBI Taxonomy" id="180227"/>
    <lineage>
        <taxon>Eukaryota</taxon>
        <taxon>Amoebozoa</taxon>
        <taxon>Discosea</taxon>
        <taxon>Flabellinia</taxon>
        <taxon>Dactylopodida</taxon>
        <taxon>Paramoebidae</taxon>
        <taxon>Paramoeba</taxon>
    </lineage>
</organism>
<dbReference type="InterPro" id="IPR029006">
    <property type="entry name" value="ADF-H/Gelsolin-like_dom_sf"/>
</dbReference>
<reference evidence="2" key="1">
    <citation type="submission" date="2021-01" db="EMBL/GenBank/DDBJ databases">
        <authorList>
            <person name="Corre E."/>
            <person name="Pelletier E."/>
            <person name="Niang G."/>
            <person name="Scheremetjew M."/>
            <person name="Finn R."/>
            <person name="Kale V."/>
            <person name="Holt S."/>
            <person name="Cochrane G."/>
            <person name="Meng A."/>
            <person name="Brown T."/>
            <person name="Cohen L."/>
        </authorList>
    </citation>
    <scope>NUCLEOTIDE SEQUENCE</scope>
    <source>
        <strain evidence="2">SoJaBio B1-5/56/2</strain>
    </source>
</reference>
<protein>
    <recommendedName>
        <fullName evidence="1">ADF-H domain-containing protein</fullName>
    </recommendedName>
</protein>
<name>A0A7S4JRX1_9EUKA</name>
<dbReference type="SUPFAM" id="SSF55753">
    <property type="entry name" value="Actin depolymerizing proteins"/>
    <property type="match status" value="1"/>
</dbReference>
<gene>
    <name evidence="2" type="ORF">NAES01612_LOCUS1916</name>
</gene>
<dbReference type="AlphaFoldDB" id="A0A7S4JRX1"/>
<dbReference type="GO" id="GO:0030864">
    <property type="term" value="C:cortical actin cytoskeleton"/>
    <property type="evidence" value="ECO:0007669"/>
    <property type="project" value="TreeGrafter"/>
</dbReference>
<dbReference type="InterPro" id="IPR002108">
    <property type="entry name" value="ADF-H"/>
</dbReference>
<dbReference type="GO" id="GO:0051015">
    <property type="term" value="F:actin filament binding"/>
    <property type="evidence" value="ECO:0007669"/>
    <property type="project" value="TreeGrafter"/>
</dbReference>
<accession>A0A7S4JRX1</accession>
<sequence>MACNVEKNYDSLRAAWGKVTSRNDGTYWVVFNFDASGKVLQVKGTGEDGFSGLKDALDDNEVSFGAFLVKGIDDRGSTVSEREKYIAFSWIGENVSVMKKARVSVQKKDVLRIFDGCGMNIEIMDRESFTPQYVTKILLASGGAHKPTYYQFGPSDSDKIDLNFYESGDA</sequence>
<dbReference type="GO" id="GO:0005884">
    <property type="term" value="C:actin filament"/>
    <property type="evidence" value="ECO:0007669"/>
    <property type="project" value="TreeGrafter"/>
</dbReference>
<feature type="domain" description="ADF-H" evidence="1">
    <location>
        <begin position="4"/>
        <end position="139"/>
    </location>
</feature>
<dbReference type="GO" id="GO:0030833">
    <property type="term" value="P:regulation of actin filament polymerization"/>
    <property type="evidence" value="ECO:0007669"/>
    <property type="project" value="TreeGrafter"/>
</dbReference>